<evidence type="ECO:0000256" key="5">
    <source>
        <dbReference type="ARBA" id="ARBA00023136"/>
    </source>
</evidence>
<feature type="transmembrane region" description="Helical" evidence="6">
    <location>
        <begin position="288"/>
        <end position="312"/>
    </location>
</feature>
<feature type="transmembrane region" description="Helical" evidence="6">
    <location>
        <begin position="40"/>
        <end position="58"/>
    </location>
</feature>
<reference evidence="7" key="1">
    <citation type="submission" date="2018-05" db="EMBL/GenBank/DDBJ databases">
        <authorList>
            <person name="Lanie J.A."/>
            <person name="Ng W.-L."/>
            <person name="Kazmierczak K.M."/>
            <person name="Andrzejewski T.M."/>
            <person name="Davidsen T.M."/>
            <person name="Wayne K.J."/>
            <person name="Tettelin H."/>
            <person name="Glass J.I."/>
            <person name="Rusch D."/>
            <person name="Podicherti R."/>
            <person name="Tsui H.-C.T."/>
            <person name="Winkler M.E."/>
        </authorList>
    </citation>
    <scope>NUCLEOTIDE SEQUENCE</scope>
</reference>
<dbReference type="PANTHER" id="PTHR39087:SF2">
    <property type="entry name" value="UPF0104 MEMBRANE PROTEIN MJ1595"/>
    <property type="match status" value="1"/>
</dbReference>
<dbReference type="EMBL" id="UINC01083097">
    <property type="protein sequence ID" value="SVC28468.1"/>
    <property type="molecule type" value="Genomic_DNA"/>
</dbReference>
<evidence type="ECO:0000256" key="6">
    <source>
        <dbReference type="SAM" id="Phobius"/>
    </source>
</evidence>
<evidence type="ECO:0000256" key="4">
    <source>
        <dbReference type="ARBA" id="ARBA00022989"/>
    </source>
</evidence>
<keyword evidence="2" id="KW-1003">Cell membrane</keyword>
<comment type="subcellular location">
    <subcellularLocation>
        <location evidence="1">Cell membrane</location>
        <topology evidence="1">Multi-pass membrane protein</topology>
    </subcellularLocation>
</comment>
<evidence type="ECO:0000256" key="2">
    <source>
        <dbReference type="ARBA" id="ARBA00022475"/>
    </source>
</evidence>
<sequence length="318" mass="36587">LQKKYFKKYLYLVFGIICISYVTSLVDFDKNKINDIFKNLNYFNLSLAIFLYLLSHSARVLRLTILNPTTDYSIRGLWREQYKANGVNLLLPFKLGESYRLIYFRSFFGSYFNSFAVLLCERFLDLLTIFIILSICIFFSSLSIPSLDYILFTSLILLLIIMFIYYSLEELTSIIHRIFIEKQTNNFNGFVINLTGNLLIAIKKIKQILNQKYASCLTASFVIWFLEISAFFIFFDVLDGQLDLIIFLALAVSLSSLLPNGPMGYGGIQLAFYSVGIAAHNPDLVNYSIIYSVFIFGSGLIVASILFLYDFFRITKNA</sequence>
<evidence type="ECO:0000313" key="7">
    <source>
        <dbReference type="EMBL" id="SVC28468.1"/>
    </source>
</evidence>
<dbReference type="InterPro" id="IPR022791">
    <property type="entry name" value="L-PG_synthase/AglD"/>
</dbReference>
<evidence type="ECO:0000256" key="3">
    <source>
        <dbReference type="ARBA" id="ARBA00022692"/>
    </source>
</evidence>
<proteinExistence type="predicted"/>
<feature type="transmembrane region" description="Helical" evidence="6">
    <location>
        <begin position="150"/>
        <end position="168"/>
    </location>
</feature>
<protein>
    <recommendedName>
        <fullName evidence="8">Flippase-like domain-containing protein</fullName>
    </recommendedName>
</protein>
<dbReference type="Pfam" id="PF03706">
    <property type="entry name" value="LPG_synthase_TM"/>
    <property type="match status" value="1"/>
</dbReference>
<dbReference type="GO" id="GO:0005886">
    <property type="term" value="C:plasma membrane"/>
    <property type="evidence" value="ECO:0007669"/>
    <property type="project" value="UniProtKB-SubCell"/>
</dbReference>
<evidence type="ECO:0000256" key="1">
    <source>
        <dbReference type="ARBA" id="ARBA00004651"/>
    </source>
</evidence>
<gene>
    <name evidence="7" type="ORF">METZ01_LOCUS281322</name>
</gene>
<keyword evidence="4 6" id="KW-1133">Transmembrane helix</keyword>
<feature type="transmembrane region" description="Helical" evidence="6">
    <location>
        <begin position="126"/>
        <end position="144"/>
    </location>
</feature>
<keyword evidence="3 6" id="KW-0812">Transmembrane</keyword>
<feature type="transmembrane region" description="Helical" evidence="6">
    <location>
        <begin position="241"/>
        <end position="258"/>
    </location>
</feature>
<organism evidence="7">
    <name type="scientific">marine metagenome</name>
    <dbReference type="NCBI Taxonomy" id="408172"/>
    <lineage>
        <taxon>unclassified sequences</taxon>
        <taxon>metagenomes</taxon>
        <taxon>ecological metagenomes</taxon>
    </lineage>
</organism>
<dbReference type="PANTHER" id="PTHR39087">
    <property type="entry name" value="UPF0104 MEMBRANE PROTEIN MJ1595"/>
    <property type="match status" value="1"/>
</dbReference>
<keyword evidence="5 6" id="KW-0472">Membrane</keyword>
<feature type="non-terminal residue" evidence="7">
    <location>
        <position position="1"/>
    </location>
</feature>
<feature type="transmembrane region" description="Helical" evidence="6">
    <location>
        <begin position="213"/>
        <end position="235"/>
    </location>
</feature>
<name>A0A382KV35_9ZZZZ</name>
<accession>A0A382KV35</accession>
<evidence type="ECO:0008006" key="8">
    <source>
        <dbReference type="Google" id="ProtNLM"/>
    </source>
</evidence>
<dbReference type="AlphaFoldDB" id="A0A382KV35"/>
<feature type="transmembrane region" description="Helical" evidence="6">
    <location>
        <begin position="6"/>
        <end position="28"/>
    </location>
</feature>